<dbReference type="Proteomes" id="UP001637994">
    <property type="component" value="Unassembled WGS sequence"/>
</dbReference>
<accession>A0ABW9MF86</accession>
<dbReference type="Pfam" id="PF14199">
    <property type="entry name" value="DUF4317"/>
    <property type="match status" value="1"/>
</dbReference>
<dbReference type="InterPro" id="IPR025466">
    <property type="entry name" value="DUF4317"/>
</dbReference>
<dbReference type="EMBL" id="JBGMEF010000045">
    <property type="protein sequence ID" value="MFO3668006.1"/>
    <property type="molecule type" value="Genomic_DNA"/>
</dbReference>
<reference evidence="1 2" key="1">
    <citation type="journal article" date="2025" name="Anaerobe">
        <title>Description of Anaerococcus kampingiae sp. nov., Anaerococcus groningensis sp. nov., Anaerococcus martiniensis sp. nov., and Anaerococcus cruorum sp. nov., isolated from human clinical specimens.</title>
        <authorList>
            <person name="Boiten K.E."/>
            <person name="Meijer J."/>
            <person name="van Wezel E.M."/>
            <person name="Veloo A.C.M."/>
        </authorList>
    </citation>
    <scope>NUCLEOTIDE SEQUENCE [LARGE SCALE GENOMIC DNA]</scope>
    <source>
        <strain evidence="1 2">ENR0874</strain>
    </source>
</reference>
<protein>
    <submittedName>
        <fullName evidence="1">DUF4317 family protein</fullName>
    </submittedName>
</protein>
<organism evidence="1 2">
    <name type="scientific">Anaerococcus kampingae</name>
    <dbReference type="NCBI Taxonomy" id="3115614"/>
    <lineage>
        <taxon>Bacteria</taxon>
        <taxon>Bacillati</taxon>
        <taxon>Bacillota</taxon>
        <taxon>Tissierellia</taxon>
        <taxon>Tissierellales</taxon>
        <taxon>Peptoniphilaceae</taxon>
        <taxon>Anaerococcus</taxon>
    </lineage>
</organism>
<proteinExistence type="predicted"/>
<name>A0ABW9MF86_9FIRM</name>
<evidence type="ECO:0000313" key="1">
    <source>
        <dbReference type="EMBL" id="MFO3668006.1"/>
    </source>
</evidence>
<gene>
    <name evidence="1" type="ORF">ACCQ42_09600</name>
</gene>
<comment type="caution">
    <text evidence="1">The sequence shown here is derived from an EMBL/GenBank/DDBJ whole genome shotgun (WGS) entry which is preliminary data.</text>
</comment>
<evidence type="ECO:0000313" key="2">
    <source>
        <dbReference type="Proteomes" id="UP001637994"/>
    </source>
</evidence>
<dbReference type="RefSeq" id="WP_410036014.1">
    <property type="nucleotide sequence ID" value="NZ_JBGMEF010000045.1"/>
</dbReference>
<sequence length="361" mass="41636">MQKKEINEIKKIIRPDQSRLDTIYTYYINAEGEIIFEDAFAYGLLTVREKDLYDEIFKKALSGNLEKNLLNLEFTGKYETNSQQELFYQISKNNEETDINKLVEKIRGTYQTDGNYAIILGHGVYDVIEKAQDGSYSGDSEETYSFFILAICPTANPKAKLIYDQEERKFSESENKSTVKAPDFGLLYPSFTDRQAHIYECLYYVKNNSKRDEAFEEEILACTMPSKVDYQQDYYKILVEESLEDKKTIKNLVILNDKLKEMSEEAKESEIIPTLEKEEIKEILESLGGKEVEIEEDTKLIVDNILAKDYKLVSDTGIKITIPEDEITTIKEEKIDGKSYILIPATGMDLNGIRLSKPLEF</sequence>
<keyword evidence="2" id="KW-1185">Reference proteome</keyword>